<dbReference type="PANTHER" id="PTHR43763">
    <property type="entry name" value="XAA-PRO AMINOPEPTIDASE 1"/>
    <property type="match status" value="1"/>
</dbReference>
<dbReference type="FunFam" id="3.90.230.10:FF:000007">
    <property type="entry name" value="Xaa-Pro aminopeptidase P"/>
    <property type="match status" value="1"/>
</dbReference>
<dbReference type="InterPro" id="IPR032416">
    <property type="entry name" value="Peptidase_M24_C"/>
</dbReference>
<dbReference type="OrthoDB" id="9806388at2"/>
<accession>A0A2N7WZF4</accession>
<evidence type="ECO:0000313" key="9">
    <source>
        <dbReference type="EMBL" id="PMS34757.1"/>
    </source>
</evidence>
<dbReference type="Pfam" id="PF01321">
    <property type="entry name" value="Creatinase_N"/>
    <property type="match status" value="1"/>
</dbReference>
<proteinExistence type="inferred from homology"/>
<keyword evidence="2" id="KW-0479">Metal-binding</keyword>
<keyword evidence="3" id="KW-0378">Hydrolase</keyword>
<feature type="region of interest" description="Disordered" evidence="5">
    <location>
        <begin position="1"/>
        <end position="24"/>
    </location>
</feature>
<dbReference type="InterPro" id="IPR000994">
    <property type="entry name" value="Pept_M24"/>
</dbReference>
<dbReference type="Proteomes" id="UP000235777">
    <property type="component" value="Unassembled WGS sequence"/>
</dbReference>
<evidence type="ECO:0000256" key="4">
    <source>
        <dbReference type="ARBA" id="ARBA00023211"/>
    </source>
</evidence>
<keyword evidence="10" id="KW-1185">Reference proteome</keyword>
<keyword evidence="9" id="KW-0031">Aminopeptidase</keyword>
<keyword evidence="9" id="KW-0645">Protease</keyword>
<comment type="similarity">
    <text evidence="1">Belongs to the peptidase M24B family.</text>
</comment>
<evidence type="ECO:0000259" key="7">
    <source>
        <dbReference type="Pfam" id="PF01321"/>
    </source>
</evidence>
<dbReference type="AlphaFoldDB" id="A0A2N7WZF4"/>
<dbReference type="InterPro" id="IPR050422">
    <property type="entry name" value="X-Pro_aminopeptidase_P"/>
</dbReference>
<dbReference type="InterPro" id="IPR029149">
    <property type="entry name" value="Creatin/AminoP/Spt16_N"/>
</dbReference>
<evidence type="ECO:0000256" key="1">
    <source>
        <dbReference type="ARBA" id="ARBA00008766"/>
    </source>
</evidence>
<evidence type="ECO:0000256" key="5">
    <source>
        <dbReference type="SAM" id="MobiDB-lite"/>
    </source>
</evidence>
<feature type="domain" description="Peptidase M24 C-terminal" evidence="8">
    <location>
        <begin position="557"/>
        <end position="616"/>
    </location>
</feature>
<feature type="domain" description="Creatinase N-terminal" evidence="7">
    <location>
        <begin position="27"/>
        <end position="151"/>
    </location>
</feature>
<dbReference type="Pfam" id="PF00557">
    <property type="entry name" value="Peptidase_M24"/>
    <property type="match status" value="1"/>
</dbReference>
<dbReference type="RefSeq" id="WP_018440340.1">
    <property type="nucleotide sequence ID" value="NZ_KB890170.1"/>
</dbReference>
<keyword evidence="4" id="KW-0464">Manganese</keyword>
<evidence type="ECO:0000259" key="6">
    <source>
        <dbReference type="Pfam" id="PF00557"/>
    </source>
</evidence>
<dbReference type="InterPro" id="IPR000587">
    <property type="entry name" value="Creatinase_N"/>
</dbReference>
<dbReference type="PANTHER" id="PTHR43763:SF6">
    <property type="entry name" value="XAA-PRO AMINOPEPTIDASE 1"/>
    <property type="match status" value="1"/>
</dbReference>
<dbReference type="Pfam" id="PF16188">
    <property type="entry name" value="Peptidase_M24_C"/>
    <property type="match status" value="1"/>
</dbReference>
<dbReference type="Gene3D" id="3.40.350.10">
    <property type="entry name" value="Creatinase/prolidase N-terminal domain"/>
    <property type="match status" value="2"/>
</dbReference>
<gene>
    <name evidence="9" type="ORF">C0Z20_22255</name>
</gene>
<evidence type="ECO:0000256" key="3">
    <source>
        <dbReference type="ARBA" id="ARBA00022801"/>
    </source>
</evidence>
<dbReference type="EMBL" id="PNYC01000015">
    <property type="protein sequence ID" value="PMS34757.1"/>
    <property type="molecule type" value="Genomic_DNA"/>
</dbReference>
<organism evidence="9 10">
    <name type="scientific">Trinickia symbiotica</name>
    <dbReference type="NCBI Taxonomy" id="863227"/>
    <lineage>
        <taxon>Bacteria</taxon>
        <taxon>Pseudomonadati</taxon>
        <taxon>Pseudomonadota</taxon>
        <taxon>Betaproteobacteria</taxon>
        <taxon>Burkholderiales</taxon>
        <taxon>Burkholderiaceae</taxon>
        <taxon>Trinickia</taxon>
    </lineage>
</organism>
<feature type="domain" description="Peptidase M24" evidence="6">
    <location>
        <begin position="331"/>
        <end position="547"/>
    </location>
</feature>
<sequence>MNVRLSETPAPANSGGPETSHEAVSARLARLREAMAREGLAAYIVPSSDPHLSEYPPERWEGRRWLSGFTGSAGTLVVTADFAGLWADSRYWSQAEVQLAGSGIALMKILGVQQAQHVEWLTAHLTAGACVGVDGAVLALAAARTLSDALDARGMSLRTDLDLLDSVWSGRPALPRDAVFEHAMPYASVTRAEKLEAIRRTMREQGAQWHFVSTLDDLAWLANLRGADVNFNPVFVGHALIGLDSATLFIAAGKVPNDVANALLRDGFRIEDYERAPAALAALPEGSTLLVDPRRITYGARQAVPSTVKVVEAVNPSTFAKSRKTSGEAEHVRATMEQDGAALAEFFAWFEGALGRDTVTELMIDERLTAARARRPGFVCRSFATIAGFNANGAMPHYRAMEASHATVTGDGLLLIDSGGQYVGGTTDITRVVPIGQVSPEQKRDFTLVLKGMIALSRARFPRGIRSPMLDAIARAPIWEAGADYGHGTGHGVGYFLNVHEGPQVISHYAQAEPWTAMEAGMITSVEPGLYRPGRWGVRIENLVLAREAGETEFGAFLDFETLTLCPIDTRCIVLELMRVDERAWLNAYHETVRARVSAHVSGDAKAWLEARTQAI</sequence>
<dbReference type="InterPro" id="IPR036005">
    <property type="entry name" value="Creatinase/aminopeptidase-like"/>
</dbReference>
<evidence type="ECO:0000259" key="8">
    <source>
        <dbReference type="Pfam" id="PF16188"/>
    </source>
</evidence>
<dbReference type="InterPro" id="IPR033740">
    <property type="entry name" value="Pept_M24B"/>
</dbReference>
<dbReference type="SUPFAM" id="SSF53092">
    <property type="entry name" value="Creatinase/prolidase N-terminal domain"/>
    <property type="match status" value="1"/>
</dbReference>
<evidence type="ECO:0000313" key="10">
    <source>
        <dbReference type="Proteomes" id="UP000235777"/>
    </source>
</evidence>
<comment type="caution">
    <text evidence="9">The sequence shown here is derived from an EMBL/GenBank/DDBJ whole genome shotgun (WGS) entry which is preliminary data.</text>
</comment>
<dbReference type="Pfam" id="PF16189">
    <property type="entry name" value="Creatinase_N_2"/>
    <property type="match status" value="1"/>
</dbReference>
<evidence type="ECO:0000256" key="2">
    <source>
        <dbReference type="ARBA" id="ARBA00022723"/>
    </source>
</evidence>
<dbReference type="CDD" id="cd01085">
    <property type="entry name" value="APP"/>
    <property type="match status" value="1"/>
</dbReference>
<protein>
    <submittedName>
        <fullName evidence="9">Aminopeptidase P family protein</fullName>
    </submittedName>
</protein>
<dbReference type="STRING" id="863227.GCA_000373005_01785"/>
<dbReference type="GO" id="GO:0005737">
    <property type="term" value="C:cytoplasm"/>
    <property type="evidence" value="ECO:0007669"/>
    <property type="project" value="UniProtKB-ARBA"/>
</dbReference>
<name>A0A2N7WZF4_9BURK</name>
<dbReference type="Gene3D" id="3.90.230.10">
    <property type="entry name" value="Creatinase/methionine aminopeptidase superfamily"/>
    <property type="match status" value="1"/>
</dbReference>
<dbReference type="GO" id="GO:0070006">
    <property type="term" value="F:metalloaminopeptidase activity"/>
    <property type="evidence" value="ECO:0007669"/>
    <property type="project" value="InterPro"/>
</dbReference>
<dbReference type="SUPFAM" id="SSF55920">
    <property type="entry name" value="Creatinase/aminopeptidase"/>
    <property type="match status" value="1"/>
</dbReference>
<reference evidence="9 10" key="1">
    <citation type="submission" date="2018-01" db="EMBL/GenBank/DDBJ databases">
        <title>Whole genome analyses suggest that Burkholderia sensu lato contains two further novel genera in the rhizoxinica-symbiotica group Mycetohabitans gen. nov., and Trinickia gen. nov.: implications for the evolution of diazotrophy and nodulation in the Burkholderiaceae.</title>
        <authorList>
            <person name="Estrada-de los Santos P."/>
            <person name="Palmer M."/>
            <person name="Chavez-Ramirez B."/>
            <person name="Beukes C."/>
            <person name="Steenkamp E.T."/>
            <person name="Hirsch A.M."/>
            <person name="Manyaka P."/>
            <person name="Maluk M."/>
            <person name="Lafos M."/>
            <person name="Crook M."/>
            <person name="Gross E."/>
            <person name="Simon M.F."/>
            <person name="Bueno dos Reis Junior F."/>
            <person name="Poole P.S."/>
            <person name="Venter S.N."/>
            <person name="James E.K."/>
        </authorList>
    </citation>
    <scope>NUCLEOTIDE SEQUENCE [LARGE SCALE GENOMIC DNA]</scope>
    <source>
        <strain evidence="9 10">JPY 581</strain>
    </source>
</reference>
<dbReference type="GO" id="GO:0046872">
    <property type="term" value="F:metal ion binding"/>
    <property type="evidence" value="ECO:0007669"/>
    <property type="project" value="UniProtKB-KW"/>
</dbReference>